<gene>
    <name evidence="2" type="ORF">Tci_923434</name>
</gene>
<feature type="compositionally biased region" description="Polar residues" evidence="1">
    <location>
        <begin position="70"/>
        <end position="82"/>
    </location>
</feature>
<evidence type="ECO:0000313" key="2">
    <source>
        <dbReference type="EMBL" id="GFD51465.1"/>
    </source>
</evidence>
<dbReference type="AlphaFoldDB" id="A0A699WV44"/>
<reference evidence="2" key="1">
    <citation type="journal article" date="2019" name="Sci. Rep.">
        <title>Draft genome of Tanacetum cinerariifolium, the natural source of mosquito coil.</title>
        <authorList>
            <person name="Yamashiro T."/>
            <person name="Shiraishi A."/>
            <person name="Satake H."/>
            <person name="Nakayama K."/>
        </authorList>
    </citation>
    <scope>NUCLEOTIDE SEQUENCE</scope>
</reference>
<evidence type="ECO:0000256" key="1">
    <source>
        <dbReference type="SAM" id="MobiDB-lite"/>
    </source>
</evidence>
<feature type="region of interest" description="Disordered" evidence="1">
    <location>
        <begin position="63"/>
        <end position="82"/>
    </location>
</feature>
<accession>A0A699WV44</accession>
<protein>
    <submittedName>
        <fullName evidence="2">Uncharacterized protein</fullName>
    </submittedName>
</protein>
<dbReference type="EMBL" id="BKCJ011770555">
    <property type="protein sequence ID" value="GFD51465.1"/>
    <property type="molecule type" value="Genomic_DNA"/>
</dbReference>
<proteinExistence type="predicted"/>
<sequence length="82" mass="8516">MFITPVRNFHEPIKDPQKGPNALWAQMTNPPFPGKVVESSAVTRASGIAHINGNIVKPKIARSGPAACTAGSSPNGPPATSK</sequence>
<comment type="caution">
    <text evidence="2">The sequence shown here is derived from an EMBL/GenBank/DDBJ whole genome shotgun (WGS) entry which is preliminary data.</text>
</comment>
<organism evidence="2">
    <name type="scientific">Tanacetum cinerariifolium</name>
    <name type="common">Dalmatian daisy</name>
    <name type="synonym">Chrysanthemum cinerariifolium</name>
    <dbReference type="NCBI Taxonomy" id="118510"/>
    <lineage>
        <taxon>Eukaryota</taxon>
        <taxon>Viridiplantae</taxon>
        <taxon>Streptophyta</taxon>
        <taxon>Embryophyta</taxon>
        <taxon>Tracheophyta</taxon>
        <taxon>Spermatophyta</taxon>
        <taxon>Magnoliopsida</taxon>
        <taxon>eudicotyledons</taxon>
        <taxon>Gunneridae</taxon>
        <taxon>Pentapetalae</taxon>
        <taxon>asterids</taxon>
        <taxon>campanulids</taxon>
        <taxon>Asterales</taxon>
        <taxon>Asteraceae</taxon>
        <taxon>Asteroideae</taxon>
        <taxon>Anthemideae</taxon>
        <taxon>Anthemidinae</taxon>
        <taxon>Tanacetum</taxon>
    </lineage>
</organism>
<name>A0A699WV44_TANCI</name>